<reference evidence="1 2" key="1">
    <citation type="submission" date="2020-11" db="EMBL/GenBank/DDBJ databases">
        <title>Amino acid is mineralized and recycled by bacteria in oceanic microbiome.</title>
        <authorList>
            <person name="Zheng L.Y."/>
        </authorList>
    </citation>
    <scope>NUCLEOTIDE SEQUENCE [LARGE SCALE GENOMIC DNA]</scope>
    <source>
        <strain evidence="1 2">A32-1</strain>
    </source>
</reference>
<protein>
    <recommendedName>
        <fullName evidence="3">Tail terminator</fullName>
    </recommendedName>
</protein>
<keyword evidence="2" id="KW-1185">Reference proteome</keyword>
<evidence type="ECO:0008006" key="3">
    <source>
        <dbReference type="Google" id="ProtNLM"/>
    </source>
</evidence>
<dbReference type="Proteomes" id="UP000594480">
    <property type="component" value="Chromosome"/>
</dbReference>
<sequence>MAEVLVPADDEAATVTELAARLSVHVGTRIPRPRGDEFVRVLAVGGIGRDLVTDSPTLVVEGFAIREGRARELCALALAHLQAAGRSGSIGGVTCYGVRVVSLPTNLPMPSVPDMFRFTATVTADLRRAAV</sequence>
<evidence type="ECO:0000313" key="2">
    <source>
        <dbReference type="Proteomes" id="UP000594480"/>
    </source>
</evidence>
<organism evidence="1 2">
    <name type="scientific">Microbacterium schleiferi</name>
    <dbReference type="NCBI Taxonomy" id="69362"/>
    <lineage>
        <taxon>Bacteria</taxon>
        <taxon>Bacillati</taxon>
        <taxon>Actinomycetota</taxon>
        <taxon>Actinomycetes</taxon>
        <taxon>Micrococcales</taxon>
        <taxon>Microbacteriaceae</taxon>
        <taxon>Microbacterium</taxon>
    </lineage>
</organism>
<dbReference type="KEGG" id="msf:IT882_13115"/>
<accession>A0A7S8RHA1</accession>
<dbReference type="RefSeq" id="WP_195692222.1">
    <property type="nucleotide sequence ID" value="NZ_CP064760.1"/>
</dbReference>
<name>A0A7S8RHA1_9MICO</name>
<evidence type="ECO:0000313" key="1">
    <source>
        <dbReference type="EMBL" id="QPE04131.1"/>
    </source>
</evidence>
<proteinExistence type="predicted"/>
<dbReference type="EMBL" id="CP064760">
    <property type="protein sequence ID" value="QPE04131.1"/>
    <property type="molecule type" value="Genomic_DNA"/>
</dbReference>
<dbReference type="AlphaFoldDB" id="A0A7S8RHA1"/>
<gene>
    <name evidence="1" type="ORF">IT882_13115</name>
</gene>